<comment type="caution">
    <text evidence="1">The sequence shown here is derived from an EMBL/GenBank/DDBJ whole genome shotgun (WGS) entry which is preliminary data.</text>
</comment>
<protein>
    <submittedName>
        <fullName evidence="1">Uncharacterized protein</fullName>
    </submittedName>
</protein>
<organism evidence="1 2">
    <name type="scientific">Hygrophoropsis aurantiaca</name>
    <dbReference type="NCBI Taxonomy" id="72124"/>
    <lineage>
        <taxon>Eukaryota</taxon>
        <taxon>Fungi</taxon>
        <taxon>Dikarya</taxon>
        <taxon>Basidiomycota</taxon>
        <taxon>Agaricomycotina</taxon>
        <taxon>Agaricomycetes</taxon>
        <taxon>Agaricomycetidae</taxon>
        <taxon>Boletales</taxon>
        <taxon>Coniophorineae</taxon>
        <taxon>Hygrophoropsidaceae</taxon>
        <taxon>Hygrophoropsis</taxon>
    </lineage>
</organism>
<dbReference type="EMBL" id="MU267839">
    <property type="protein sequence ID" value="KAH7908195.1"/>
    <property type="molecule type" value="Genomic_DNA"/>
</dbReference>
<sequence>MDKTSSVLAALDAGKLPTQYQINRLIDFFLTNIFEVDVDVEGFVRGQPGVDSQKLSEQGKLLADRLAEVLLAYKQIGTNKNADNVLQEAVWHLSQAQTVLSTTPKGSDKTREEAASDARAIHDALRTLVSVLWTNTTGESTELLGDFASFARLAMADLAEAVEARAARAKENLREVQDEVEKGDRNALGRKKGSHESSSDPKEQFEDAMDTVKVAGSTVIGTTQNVRATAEDTVRKASSHLWDAYYKICDRAQSDKNYHAAISTLFDVLSKWMNKTVDSITETDLDQPESTLLESLIDDPTDEKHLHAALGNIRTFIERLAGGGKSLEGLFARAQECASDMKKDQDLKGWLDNFFAHVRQSLDEPGYARSDEAKDRHEELARRWSELLNKDSQTGTKWKEDVSALKEEWTSFEHAIRNDQDLIRAKRAHQQFWKDVDQVLGGGGRTGGWAGLQFAMDQAAWFWQDAFNVYAQRLLSVLQDIPIPRTEYVDPDVEFVLENLDISSLSLLPGHVYIRNITDVDITAPSGHGETTTAFGTLTHIRLQAIQLSLKQVSFYYKDKTATIGPSSFTGLLEFVLPTQGVDVDIKFRLLPNTPAGLAERARKSRFFELERVEVRLARDVSVEVKESNHSVLASVFKPVIVMRVREALERTLEEQIKAVWGLMDGIAWDVARRREVFGDVGMGGIGSLGAALWSEVGRLRRGGLGGSTGGKGLMEGWRVTGTGIVKDVSGDGEAQMAMGAEPQILSGEKRGPLGINAEPLADRIDNSEVGAAMQAGLAVLEAGGSTAVQAGKTGLKRVQTFTESVERKKKEEIKKPGWESHAFDC</sequence>
<reference evidence="1" key="1">
    <citation type="journal article" date="2021" name="New Phytol.">
        <title>Evolutionary innovations through gain and loss of genes in the ectomycorrhizal Boletales.</title>
        <authorList>
            <person name="Wu G."/>
            <person name="Miyauchi S."/>
            <person name="Morin E."/>
            <person name="Kuo A."/>
            <person name="Drula E."/>
            <person name="Varga T."/>
            <person name="Kohler A."/>
            <person name="Feng B."/>
            <person name="Cao Y."/>
            <person name="Lipzen A."/>
            <person name="Daum C."/>
            <person name="Hundley H."/>
            <person name="Pangilinan J."/>
            <person name="Johnson J."/>
            <person name="Barry K."/>
            <person name="LaButti K."/>
            <person name="Ng V."/>
            <person name="Ahrendt S."/>
            <person name="Min B."/>
            <person name="Choi I.G."/>
            <person name="Park H."/>
            <person name="Plett J.M."/>
            <person name="Magnuson J."/>
            <person name="Spatafora J.W."/>
            <person name="Nagy L.G."/>
            <person name="Henrissat B."/>
            <person name="Grigoriev I.V."/>
            <person name="Yang Z.L."/>
            <person name="Xu J."/>
            <person name="Martin F.M."/>
        </authorList>
    </citation>
    <scope>NUCLEOTIDE SEQUENCE</scope>
    <source>
        <strain evidence="1">ATCC 28755</strain>
    </source>
</reference>
<evidence type="ECO:0000313" key="2">
    <source>
        <dbReference type="Proteomes" id="UP000790377"/>
    </source>
</evidence>
<dbReference type="Proteomes" id="UP000790377">
    <property type="component" value="Unassembled WGS sequence"/>
</dbReference>
<proteinExistence type="predicted"/>
<keyword evidence="2" id="KW-1185">Reference proteome</keyword>
<gene>
    <name evidence="1" type="ORF">BJ138DRAFT_1128654</name>
</gene>
<name>A0ACB8A4G5_9AGAM</name>
<accession>A0ACB8A4G5</accession>
<evidence type="ECO:0000313" key="1">
    <source>
        <dbReference type="EMBL" id="KAH7908195.1"/>
    </source>
</evidence>